<evidence type="ECO:0000313" key="4">
    <source>
        <dbReference type="Proteomes" id="UP000008141"/>
    </source>
</evidence>
<reference evidence="3 4" key="1">
    <citation type="journal article" date="2010" name="Plant Cell">
        <title>The Chlorella variabilis NC64A genome reveals adaptation to photosymbiosis, coevolution with viruses, and cryptic sex.</title>
        <authorList>
            <person name="Blanc G."/>
            <person name="Duncan G."/>
            <person name="Agarkova I."/>
            <person name="Borodovsky M."/>
            <person name="Gurnon J."/>
            <person name="Kuo A."/>
            <person name="Lindquist E."/>
            <person name="Lucas S."/>
            <person name="Pangilinan J."/>
            <person name="Polle J."/>
            <person name="Salamov A."/>
            <person name="Terry A."/>
            <person name="Yamada T."/>
            <person name="Dunigan D.D."/>
            <person name="Grigoriev I.V."/>
            <person name="Claverie J.M."/>
            <person name="Van Etten J.L."/>
        </authorList>
    </citation>
    <scope>NUCLEOTIDE SEQUENCE [LARGE SCALE GENOMIC DNA]</scope>
    <source>
        <strain evidence="3 4">NC64A</strain>
    </source>
</reference>
<dbReference type="OrthoDB" id="1922186at2759"/>
<dbReference type="AlphaFoldDB" id="E1Z9G6"/>
<dbReference type="InterPro" id="IPR043151">
    <property type="entry name" value="BAH_sf"/>
</dbReference>
<accession>E1Z9G6</accession>
<dbReference type="Gene3D" id="2.30.30.490">
    <property type="match status" value="1"/>
</dbReference>
<dbReference type="InParanoid" id="E1Z9G6"/>
<dbReference type="EMBL" id="GL433839">
    <property type="protein sequence ID" value="EFN57773.1"/>
    <property type="molecule type" value="Genomic_DNA"/>
</dbReference>
<dbReference type="Proteomes" id="UP000008141">
    <property type="component" value="Unassembled WGS sequence"/>
</dbReference>
<protein>
    <recommendedName>
        <fullName evidence="2">BAH domain-containing protein</fullName>
    </recommendedName>
</protein>
<proteinExistence type="predicted"/>
<gene>
    <name evidence="3" type="ORF">CHLNCDRAFT_143106</name>
</gene>
<evidence type="ECO:0000313" key="3">
    <source>
        <dbReference type="EMBL" id="EFN57773.1"/>
    </source>
</evidence>
<dbReference type="PROSITE" id="PS51038">
    <property type="entry name" value="BAH"/>
    <property type="match status" value="1"/>
</dbReference>
<feature type="compositionally biased region" description="Basic and acidic residues" evidence="1">
    <location>
        <begin position="20"/>
        <end position="33"/>
    </location>
</feature>
<evidence type="ECO:0000256" key="1">
    <source>
        <dbReference type="SAM" id="MobiDB-lite"/>
    </source>
</evidence>
<dbReference type="GeneID" id="17356791"/>
<feature type="non-terminal residue" evidence="3">
    <location>
        <position position="174"/>
    </location>
</feature>
<dbReference type="InterPro" id="IPR001025">
    <property type="entry name" value="BAH_dom"/>
</dbReference>
<keyword evidence="4" id="KW-1185">Reference proteome</keyword>
<evidence type="ECO:0000259" key="2">
    <source>
        <dbReference type="PROSITE" id="PS51038"/>
    </source>
</evidence>
<dbReference type="KEGG" id="cvr:CHLNCDRAFT_143106"/>
<organism evidence="4">
    <name type="scientific">Chlorella variabilis</name>
    <name type="common">Green alga</name>
    <dbReference type="NCBI Taxonomy" id="554065"/>
    <lineage>
        <taxon>Eukaryota</taxon>
        <taxon>Viridiplantae</taxon>
        <taxon>Chlorophyta</taxon>
        <taxon>core chlorophytes</taxon>
        <taxon>Trebouxiophyceae</taxon>
        <taxon>Chlorellales</taxon>
        <taxon>Chlorellaceae</taxon>
        <taxon>Chlorella clade</taxon>
        <taxon>Chlorella</taxon>
    </lineage>
</organism>
<dbReference type="GO" id="GO:0003682">
    <property type="term" value="F:chromatin binding"/>
    <property type="evidence" value="ECO:0007669"/>
    <property type="project" value="InterPro"/>
</dbReference>
<feature type="domain" description="BAH" evidence="2">
    <location>
        <begin position="114"/>
        <end position="174"/>
    </location>
</feature>
<dbReference type="RefSeq" id="XP_005849875.1">
    <property type="nucleotide sequence ID" value="XM_005849813.1"/>
</dbReference>
<feature type="compositionally biased region" description="Acidic residues" evidence="1">
    <location>
        <begin position="46"/>
        <end position="64"/>
    </location>
</feature>
<feature type="region of interest" description="Disordered" evidence="1">
    <location>
        <begin position="1"/>
        <end position="72"/>
    </location>
</feature>
<sequence length="174" mass="19382">MPPKKGVVDLLGSSSSDDEPLVKRRVEAPRGSKEGAGNDNKRQQDVEEDGGSSDMEELFEDDDEQAHVEGTEDKEIEAVLFKPGDPHSATELKELVIQDLKTEDPSERGGFARRRVGKGSVVLVRGEDSEGTTVTWVAMVEKLYRKRGQYLADIHWFYRKPDVPSSAVPRRAML</sequence>
<name>E1Z9G6_CHLVA</name>